<sequence>MIMLLFFSSASLSFCFQDVSRLFSGGHVVAGTTSPALFMSCTFIKSGALGRSMVAPIRAEADSTC</sequence>
<name>A0A6A4FIP4_9STRA</name>
<dbReference type="AlphaFoldDB" id="A0A6A4FIP4"/>
<dbReference type="Proteomes" id="UP000434957">
    <property type="component" value="Unassembled WGS sequence"/>
</dbReference>
<dbReference type="EMBL" id="QXFT01000804">
    <property type="protein sequence ID" value="KAE9335460.1"/>
    <property type="molecule type" value="Genomic_DNA"/>
</dbReference>
<keyword evidence="1" id="KW-0732">Signal</keyword>
<accession>A0A6A4FIP4</accession>
<organism evidence="2 3">
    <name type="scientific">Phytophthora rubi</name>
    <dbReference type="NCBI Taxonomy" id="129364"/>
    <lineage>
        <taxon>Eukaryota</taxon>
        <taxon>Sar</taxon>
        <taxon>Stramenopiles</taxon>
        <taxon>Oomycota</taxon>
        <taxon>Peronosporomycetes</taxon>
        <taxon>Peronosporales</taxon>
        <taxon>Peronosporaceae</taxon>
        <taxon>Phytophthora</taxon>
    </lineage>
</organism>
<evidence type="ECO:0000256" key="1">
    <source>
        <dbReference type="SAM" id="SignalP"/>
    </source>
</evidence>
<protein>
    <recommendedName>
        <fullName evidence="4">Secreted protein</fullName>
    </recommendedName>
</protein>
<proteinExistence type="predicted"/>
<gene>
    <name evidence="2" type="ORF">PR003_g13003</name>
</gene>
<evidence type="ECO:0008006" key="4">
    <source>
        <dbReference type="Google" id="ProtNLM"/>
    </source>
</evidence>
<feature type="signal peptide" evidence="1">
    <location>
        <begin position="1"/>
        <end position="15"/>
    </location>
</feature>
<feature type="chain" id="PRO_5025417913" description="Secreted protein" evidence="1">
    <location>
        <begin position="16"/>
        <end position="65"/>
    </location>
</feature>
<evidence type="ECO:0000313" key="3">
    <source>
        <dbReference type="Proteomes" id="UP000434957"/>
    </source>
</evidence>
<reference evidence="2 3" key="1">
    <citation type="submission" date="2018-08" db="EMBL/GenBank/DDBJ databases">
        <title>Genomic investigation of the strawberry pathogen Phytophthora fragariae indicates pathogenicity is determined by transcriptional variation in three key races.</title>
        <authorList>
            <person name="Adams T.M."/>
            <person name="Armitage A.D."/>
            <person name="Sobczyk M.K."/>
            <person name="Bates H.J."/>
            <person name="Dunwell J.M."/>
            <person name="Nellist C.F."/>
            <person name="Harrison R.J."/>
        </authorList>
    </citation>
    <scope>NUCLEOTIDE SEQUENCE [LARGE SCALE GENOMIC DNA]</scope>
    <source>
        <strain evidence="2 3">SCRP333</strain>
    </source>
</reference>
<evidence type="ECO:0000313" key="2">
    <source>
        <dbReference type="EMBL" id="KAE9335460.1"/>
    </source>
</evidence>
<keyword evidence="3" id="KW-1185">Reference proteome</keyword>
<comment type="caution">
    <text evidence="2">The sequence shown here is derived from an EMBL/GenBank/DDBJ whole genome shotgun (WGS) entry which is preliminary data.</text>
</comment>